<evidence type="ECO:0000313" key="3">
    <source>
        <dbReference type="Proteomes" id="UP001597304"/>
    </source>
</evidence>
<keyword evidence="1" id="KW-0472">Membrane</keyword>
<dbReference type="InterPro" id="IPR021296">
    <property type="entry name" value="DUF2868"/>
</dbReference>
<dbReference type="EMBL" id="JBHUEJ010000002">
    <property type="protein sequence ID" value="MFD1708986.1"/>
    <property type="molecule type" value="Genomic_DNA"/>
</dbReference>
<keyword evidence="1" id="KW-0812">Transmembrane</keyword>
<feature type="transmembrane region" description="Helical" evidence="1">
    <location>
        <begin position="196"/>
        <end position="229"/>
    </location>
</feature>
<accession>A0ABW4KQ80</accession>
<feature type="transmembrane region" description="Helical" evidence="1">
    <location>
        <begin position="127"/>
        <end position="152"/>
    </location>
</feature>
<gene>
    <name evidence="2" type="ORF">ACFSF0_00040</name>
</gene>
<proteinExistence type="predicted"/>
<comment type="caution">
    <text evidence="2">The sequence shown here is derived from an EMBL/GenBank/DDBJ whole genome shotgun (WGS) entry which is preliminary data.</text>
</comment>
<dbReference type="Proteomes" id="UP001597304">
    <property type="component" value="Unassembled WGS sequence"/>
</dbReference>
<feature type="transmembrane region" description="Helical" evidence="1">
    <location>
        <begin position="95"/>
        <end position="115"/>
    </location>
</feature>
<reference evidence="3" key="1">
    <citation type="journal article" date="2019" name="Int. J. Syst. Evol. Microbiol.">
        <title>The Global Catalogue of Microorganisms (GCM) 10K type strain sequencing project: providing services to taxonomists for standard genome sequencing and annotation.</title>
        <authorList>
            <consortium name="The Broad Institute Genomics Platform"/>
            <consortium name="The Broad Institute Genome Sequencing Center for Infectious Disease"/>
            <person name="Wu L."/>
            <person name="Ma J."/>
        </authorList>
    </citation>
    <scope>NUCLEOTIDE SEQUENCE [LARGE SCALE GENOMIC DNA]</scope>
    <source>
        <strain evidence="3">LMG 29247</strain>
    </source>
</reference>
<dbReference type="RefSeq" id="WP_147914427.1">
    <property type="nucleotide sequence ID" value="NZ_JBHUEJ010000002.1"/>
</dbReference>
<sequence>MRSAPTTSTPPASARADMASAVAAPAADLPASPLASALVMDAVQRIEAAGPLDDASELQQAFHARRGRAAQVLQRAWLLGERLGLPTELARWRPVGWGVLLVLAALVAFASLGTARAVVGEGRSINAVAAFVSLLGLHFVTLFFWLASLLLSGGQGGGWSLGRMALWLTARLPIDRGPHALALLQSATALLSRQRLLVWLTGAISHGIWTLAFGLMLVVLAFGFAFHAYQLTWETTILSPAFFERFVQVTGALPHLLGFPVPDASAVARMGTVGGQAAAGGGAQSDWAWWLMGCVLLYGLLPRALLAALSLARWRAGTRRQAQVDMADPYVRRIVQRLDALEPPPQVIDPEQRADAPGTTAPVLGPPGAPGSLAVIGFELPPEQPWPVPGLPATPAGSAVPLRLAGSARERQDALAQLAATRPASLLIVVHASSSPDRGTARFVREAARPAGRTALLALGDSDGAADSAGLQRWRQWLNSEGFEAVALQPSAQEATEWIASERPTPASEAAKT</sequence>
<protein>
    <submittedName>
        <fullName evidence="2">DUF2868 domain-containing protein</fullName>
    </submittedName>
</protein>
<keyword evidence="1" id="KW-1133">Transmembrane helix</keyword>
<keyword evidence="3" id="KW-1185">Reference proteome</keyword>
<organism evidence="2 3">
    <name type="scientific">Ottowia flava</name>
    <dbReference type="NCBI Taxonomy" id="2675430"/>
    <lineage>
        <taxon>Bacteria</taxon>
        <taxon>Pseudomonadati</taxon>
        <taxon>Pseudomonadota</taxon>
        <taxon>Betaproteobacteria</taxon>
        <taxon>Burkholderiales</taxon>
        <taxon>Comamonadaceae</taxon>
        <taxon>Ottowia</taxon>
    </lineage>
</organism>
<feature type="transmembrane region" description="Helical" evidence="1">
    <location>
        <begin position="287"/>
        <end position="312"/>
    </location>
</feature>
<evidence type="ECO:0000256" key="1">
    <source>
        <dbReference type="SAM" id="Phobius"/>
    </source>
</evidence>
<name>A0ABW4KQ80_9BURK</name>
<evidence type="ECO:0000313" key="2">
    <source>
        <dbReference type="EMBL" id="MFD1708986.1"/>
    </source>
</evidence>
<dbReference type="Pfam" id="PF11067">
    <property type="entry name" value="DUF2868"/>
    <property type="match status" value="1"/>
</dbReference>